<name>A0ABU9NPA1_9FLAO</name>
<comment type="caution">
    <text evidence="2">The sequence shown here is derived from an EMBL/GenBank/DDBJ whole genome shotgun (WGS) entry which is preliminary data.</text>
</comment>
<accession>A0ABU9NPA1</accession>
<dbReference type="RefSeq" id="WP_342691226.1">
    <property type="nucleotide sequence ID" value="NZ_JBCGDP010000005.1"/>
</dbReference>
<dbReference type="InterPro" id="IPR003772">
    <property type="entry name" value="YceD"/>
</dbReference>
<evidence type="ECO:0000313" key="2">
    <source>
        <dbReference type="EMBL" id="MEM0576186.1"/>
    </source>
</evidence>
<gene>
    <name evidence="2" type="ORF">WFZ86_06725</name>
</gene>
<organism evidence="2 3">
    <name type="scientific">Flavobacterium polysaccharolyticum</name>
    <dbReference type="NCBI Taxonomy" id="3133148"/>
    <lineage>
        <taxon>Bacteria</taxon>
        <taxon>Pseudomonadati</taxon>
        <taxon>Bacteroidota</taxon>
        <taxon>Flavobacteriia</taxon>
        <taxon>Flavobacteriales</taxon>
        <taxon>Flavobacteriaceae</taxon>
        <taxon>Flavobacterium</taxon>
    </lineage>
</organism>
<dbReference type="Proteomes" id="UP001468798">
    <property type="component" value="Unassembled WGS sequence"/>
</dbReference>
<reference evidence="2 3" key="1">
    <citation type="submission" date="2024-03" db="EMBL/GenBank/DDBJ databases">
        <title>Two novel species of the genus Flavobacterium exhibiting potentially degradation of complex polysaccharides.</title>
        <authorList>
            <person name="Lian X."/>
        </authorList>
    </citation>
    <scope>NUCLEOTIDE SEQUENCE [LARGE SCALE GENOMIC DNA]</scope>
    <source>
        <strain evidence="2 3">N6</strain>
    </source>
</reference>
<proteinExistence type="predicted"/>
<keyword evidence="3" id="KW-1185">Reference proteome</keyword>
<feature type="compositionally biased region" description="Basic and acidic residues" evidence="1">
    <location>
        <begin position="173"/>
        <end position="187"/>
    </location>
</feature>
<evidence type="ECO:0000256" key="1">
    <source>
        <dbReference type="SAM" id="MobiDB-lite"/>
    </source>
</evidence>
<feature type="region of interest" description="Disordered" evidence="1">
    <location>
        <begin position="156"/>
        <end position="187"/>
    </location>
</feature>
<sequence>MNKRKEFIIPFVGLKLGKHQFEYQINNSFFEIFDFSEFEKSDIKVNVVLEKKANLLELDFKHKGTVQVPCDLTGEEFDLPIKGKIKLIVRFGETFNNDNEELLILPFGEFEVDIAQYIYEMIVLSIPLKRVHPGVKDGTLQSEALEKLKTMTVKKEVKEKNKKNTQQENQENIDPRWDKLKQLLTDK</sequence>
<protein>
    <submittedName>
        <fullName evidence="2">DUF177 domain-containing protein</fullName>
    </submittedName>
</protein>
<dbReference type="Pfam" id="PF02620">
    <property type="entry name" value="YceD"/>
    <property type="match status" value="1"/>
</dbReference>
<dbReference type="EMBL" id="JBCGDP010000005">
    <property type="protein sequence ID" value="MEM0576186.1"/>
    <property type="molecule type" value="Genomic_DNA"/>
</dbReference>
<evidence type="ECO:0000313" key="3">
    <source>
        <dbReference type="Proteomes" id="UP001468798"/>
    </source>
</evidence>